<dbReference type="EMBL" id="FUZT01000007">
    <property type="protein sequence ID" value="SKC76685.1"/>
    <property type="molecule type" value="Genomic_DNA"/>
</dbReference>
<name>A0A1T5LLJ7_9FIRM</name>
<organism evidence="1 2">
    <name type="scientific">Maledivibacter halophilus</name>
    <dbReference type="NCBI Taxonomy" id="36842"/>
    <lineage>
        <taxon>Bacteria</taxon>
        <taxon>Bacillati</taxon>
        <taxon>Bacillota</taxon>
        <taxon>Clostridia</taxon>
        <taxon>Peptostreptococcales</taxon>
        <taxon>Caminicellaceae</taxon>
        <taxon>Maledivibacter</taxon>
    </lineage>
</organism>
<proteinExistence type="predicted"/>
<evidence type="ECO:0000313" key="2">
    <source>
        <dbReference type="Proteomes" id="UP000190285"/>
    </source>
</evidence>
<accession>A0A1T5LLJ7</accession>
<dbReference type="InterPro" id="IPR026002">
    <property type="entry name" value="ATC_hydrolase-like"/>
</dbReference>
<evidence type="ECO:0000313" key="1">
    <source>
        <dbReference type="EMBL" id="SKC76685.1"/>
    </source>
</evidence>
<dbReference type="AlphaFoldDB" id="A0A1T5LLJ7"/>
<keyword evidence="2" id="KW-1185">Reference proteome</keyword>
<sequence length="237" mass="27396">MGKKFTATHHALLFAWISKAVIEAVGERTGEPIMRRAVIRYAMQRGRRMALRAEANGHELTMDNYMAYSEWKAPKEEMEQKLVQKSPNAAMHVFKCPWHTAWKENNLMAYGRYFCMEVDKALVKGFNKDLRIDVNSTQPNDGTHCDFVFYDAQLKGKKMAVLIYKKLIRPGKNAVMSWEYHCGHLYKTIGEVLIEELGERALSMLDKAMEDFSDRYGDDSVKMVKSYMDTNFNQLPS</sequence>
<dbReference type="OrthoDB" id="1858124at2"/>
<dbReference type="STRING" id="36842.SAMN02194393_03022"/>
<reference evidence="1 2" key="1">
    <citation type="submission" date="2017-02" db="EMBL/GenBank/DDBJ databases">
        <authorList>
            <person name="Peterson S.W."/>
        </authorList>
    </citation>
    <scope>NUCLEOTIDE SEQUENCE [LARGE SCALE GENOMIC DNA]</scope>
    <source>
        <strain evidence="1 2">M1</strain>
    </source>
</reference>
<dbReference type="RefSeq" id="WP_079492704.1">
    <property type="nucleotide sequence ID" value="NZ_FUZT01000007.1"/>
</dbReference>
<gene>
    <name evidence="1" type="ORF">SAMN02194393_03022</name>
</gene>
<keyword evidence="1" id="KW-0378">Hydrolase</keyword>
<dbReference type="Pfam" id="PF14196">
    <property type="entry name" value="ATC_hydrolase"/>
    <property type="match status" value="1"/>
</dbReference>
<protein>
    <submittedName>
        <fullName evidence="1">L-2-amino-thiazoline-4-carboxylic acid hydrolase</fullName>
    </submittedName>
</protein>
<dbReference type="Proteomes" id="UP000190285">
    <property type="component" value="Unassembled WGS sequence"/>
</dbReference>
<dbReference type="GO" id="GO:0016787">
    <property type="term" value="F:hydrolase activity"/>
    <property type="evidence" value="ECO:0007669"/>
    <property type="project" value="UniProtKB-KW"/>
</dbReference>